<protein>
    <submittedName>
        <fullName evidence="1">Gas vesicle protein G</fullName>
    </submittedName>
</protein>
<dbReference type="InterPro" id="IPR007804">
    <property type="entry name" value="GvpG"/>
</dbReference>
<reference evidence="1 2" key="2">
    <citation type="journal article" date="2016" name="Genome Announc.">
        <title>Draft Genome Sequences of Streptomyces scabiei S58, Streptomyces turgidiscabies T45, and Streptomyces acidiscabies a10, the Pathogens of Potato Common Scab, Isolated in Japan.</title>
        <authorList>
            <person name="Tomihama T."/>
            <person name="Nishi Y."/>
            <person name="Sakai M."/>
            <person name="Ikenaga M."/>
            <person name="Okubo T."/>
            <person name="Ikeda S."/>
        </authorList>
    </citation>
    <scope>NUCLEOTIDE SEQUENCE [LARGE SCALE GENOMIC DNA]</scope>
    <source>
        <strain evidence="1 2">S58</strain>
    </source>
</reference>
<name>A0A117EFW6_STRSC</name>
<dbReference type="EMBL" id="BCMM01000038">
    <property type="protein sequence ID" value="GAQ66202.1"/>
    <property type="molecule type" value="Genomic_DNA"/>
</dbReference>
<accession>A0A117EFW6</accession>
<proteinExistence type="predicted"/>
<dbReference type="Proteomes" id="UP000067448">
    <property type="component" value="Unassembled WGS sequence"/>
</dbReference>
<dbReference type="Pfam" id="PF05120">
    <property type="entry name" value="GvpG"/>
    <property type="match status" value="1"/>
</dbReference>
<reference evidence="2" key="1">
    <citation type="submission" date="2015-11" db="EMBL/GenBank/DDBJ databases">
        <authorList>
            <consortium name="Cross-ministerial Strategic Innovation Promotion Program (SIP) consortium"/>
            <person name="Tomihama T."/>
            <person name="Ikenaga M."/>
            <person name="Sakai M."/>
            <person name="Okubo T."/>
            <person name="Ikeda S."/>
        </authorList>
    </citation>
    <scope>NUCLEOTIDE SEQUENCE [LARGE SCALE GENOMIC DNA]</scope>
    <source>
        <strain evidence="2">S58</strain>
    </source>
</reference>
<organism evidence="1 2">
    <name type="scientific">Streptomyces scabiei</name>
    <dbReference type="NCBI Taxonomy" id="1930"/>
    <lineage>
        <taxon>Bacteria</taxon>
        <taxon>Bacillati</taxon>
        <taxon>Actinomycetota</taxon>
        <taxon>Actinomycetes</taxon>
        <taxon>Kitasatosporales</taxon>
        <taxon>Streptomycetaceae</taxon>
        <taxon>Streptomyces</taxon>
    </lineage>
</organism>
<evidence type="ECO:0000313" key="1">
    <source>
        <dbReference type="EMBL" id="GAQ66202.1"/>
    </source>
</evidence>
<dbReference type="AlphaFoldDB" id="A0A117EFW6"/>
<sequence>MVGLVGTILTLPFAPVRGVGWVVDKVRQAAEDEYYDPAPVQEELVRLERARGEGQVGEEEFARREEELLHRLEEISAYRLQQQREAQS</sequence>
<reference evidence="2" key="3">
    <citation type="submission" date="2016-02" db="EMBL/GenBank/DDBJ databases">
        <title>Draft genome of pathogenic Streptomyces sp. in Japan.</title>
        <authorList>
            <person name="Tomihama T."/>
            <person name="Ikenaga M."/>
            <person name="Sakai M."/>
            <person name="Okubo T."/>
            <person name="Ikeda S."/>
        </authorList>
    </citation>
    <scope>NUCLEOTIDE SEQUENCE [LARGE SCALE GENOMIC DNA]</scope>
    <source>
        <strain evidence="2">S58</strain>
    </source>
</reference>
<evidence type="ECO:0000313" key="2">
    <source>
        <dbReference type="Proteomes" id="UP000067448"/>
    </source>
</evidence>
<gene>
    <name evidence="1" type="ORF">SsS58_06632</name>
</gene>
<comment type="caution">
    <text evidence="1">The sequence shown here is derived from an EMBL/GenBank/DDBJ whole genome shotgun (WGS) entry which is preliminary data.</text>
</comment>